<feature type="transmembrane region" description="Helical" evidence="1">
    <location>
        <begin position="31"/>
        <end position="49"/>
    </location>
</feature>
<keyword evidence="1" id="KW-1133">Transmembrane helix</keyword>
<sequence>MIKNGTLFFISLLCITLYTLFSFLIAFEIVLSFHCFFFVFVLLLLFFFLKCHFLSRKQCLVVYLWKNEFVHSVLLFRELPFTAKVSCCCFFL</sequence>
<evidence type="ECO:0000256" key="1">
    <source>
        <dbReference type="SAM" id="Phobius"/>
    </source>
</evidence>
<keyword evidence="3" id="KW-1185">Reference proteome</keyword>
<accession>S9UVD9</accession>
<dbReference type="Proteomes" id="UP000015354">
    <property type="component" value="Unassembled WGS sequence"/>
</dbReference>
<keyword evidence="1" id="KW-0812">Transmembrane</keyword>
<reference evidence="2 3" key="1">
    <citation type="journal article" date="2013" name="PLoS ONE">
        <title>Predicting the Proteins of Angomonas deanei, Strigomonas culicis and Their Respective Endosymbionts Reveals New Aspects of the Trypanosomatidae Family.</title>
        <authorList>
            <person name="Motta M.C."/>
            <person name="Martins A.C."/>
            <person name="de Souza S.S."/>
            <person name="Catta-Preta C.M."/>
            <person name="Silva R."/>
            <person name="Klein C.C."/>
            <person name="de Almeida L.G."/>
            <person name="de Lima Cunha O."/>
            <person name="Ciapina L.P."/>
            <person name="Brocchi M."/>
            <person name="Colabardini A.C."/>
            <person name="de Araujo Lima B."/>
            <person name="Machado C.R."/>
            <person name="de Almeida Soares C.M."/>
            <person name="Probst C.M."/>
            <person name="de Menezes C.B."/>
            <person name="Thompson C.E."/>
            <person name="Bartholomeu D.C."/>
            <person name="Gradia D.F."/>
            <person name="Pavoni D.P."/>
            <person name="Grisard E.C."/>
            <person name="Fantinatti-Garboggini F."/>
            <person name="Marchini F.K."/>
            <person name="Rodrigues-Luiz G.F."/>
            <person name="Wagner G."/>
            <person name="Goldman G.H."/>
            <person name="Fietto J.L."/>
            <person name="Elias M.C."/>
            <person name="Goldman M.H."/>
            <person name="Sagot M.F."/>
            <person name="Pereira M."/>
            <person name="Stoco P.H."/>
            <person name="de Mendonca-Neto R.P."/>
            <person name="Teixeira S.M."/>
            <person name="Maciel T.E."/>
            <person name="de Oliveira Mendes T.A."/>
            <person name="Urmenyi T.P."/>
            <person name="de Souza W."/>
            <person name="Schenkman S."/>
            <person name="de Vasconcelos A.T."/>
        </authorList>
    </citation>
    <scope>NUCLEOTIDE SEQUENCE [LARGE SCALE GENOMIC DNA]</scope>
</reference>
<dbReference type="EMBL" id="ATMH01009911">
    <property type="protein sequence ID" value="EPY18476.1"/>
    <property type="molecule type" value="Genomic_DNA"/>
</dbReference>
<feature type="transmembrane region" description="Helical" evidence="1">
    <location>
        <begin position="7"/>
        <end position="25"/>
    </location>
</feature>
<gene>
    <name evidence="2" type="ORF">STCU_09950</name>
</gene>
<name>S9UVD9_9TRYP</name>
<comment type="caution">
    <text evidence="2">The sequence shown here is derived from an EMBL/GenBank/DDBJ whole genome shotgun (WGS) entry which is preliminary data.</text>
</comment>
<proteinExistence type="predicted"/>
<protein>
    <submittedName>
        <fullName evidence="2">Uncharacterized protein</fullName>
    </submittedName>
</protein>
<evidence type="ECO:0000313" key="3">
    <source>
        <dbReference type="Proteomes" id="UP000015354"/>
    </source>
</evidence>
<organism evidence="2 3">
    <name type="scientific">Strigomonas culicis</name>
    <dbReference type="NCBI Taxonomy" id="28005"/>
    <lineage>
        <taxon>Eukaryota</taxon>
        <taxon>Discoba</taxon>
        <taxon>Euglenozoa</taxon>
        <taxon>Kinetoplastea</taxon>
        <taxon>Metakinetoplastina</taxon>
        <taxon>Trypanosomatida</taxon>
        <taxon>Trypanosomatidae</taxon>
        <taxon>Strigomonadinae</taxon>
        <taxon>Strigomonas</taxon>
    </lineage>
</organism>
<keyword evidence="1" id="KW-0472">Membrane</keyword>
<evidence type="ECO:0000313" key="2">
    <source>
        <dbReference type="EMBL" id="EPY18476.1"/>
    </source>
</evidence>
<dbReference type="AlphaFoldDB" id="S9UVD9"/>